<accession>A0AAV1LBD9</accession>
<sequence>MGEQVFCDACLKQAKEKDGDVHFSKALVKAYSKNIATSNLLRHLKDEHNLEDTHNRKKVAPIKGFFSVQRKSKPVTKSGETGVKKDKWMLARDLALWFTRSLLPFDSINDEAMIDFLKKYNIIVADDDLPSRHNIAREGLEDVYNSMLTYVQSIIKKQNIRFGALTTDLWTDQFRRRNYISCTLHFISREMKLLKFTLATQQVIGKHTGEKIRDVIQGILRTFQIPQKDIVLVTDSGSNMKRAADLLNMKNHLCLSHALHNLVTVDGIQNTDAVLCLINKCKKIVKHLRYRAPQLEAAASKEQRDLLSSFEDIGVDINHSDDEALSNDFDLDEVSTRSGTSAPPTIKTSTPTRWHSMLMMLTSISHNANRRPIRDMLIDIGRSALLLDENEYNLITGLASFFNKFKTTVECLSSESQTTINLALVFKSEIRRLLEEYNDDEPVIVTRLKNNMLQRLDYRFPVTDTIVAATLLDCRFQSIKEIDIYMESQESR</sequence>
<organism evidence="6 7">
    <name type="scientific">Parnassius mnemosyne</name>
    <name type="common">clouded apollo</name>
    <dbReference type="NCBI Taxonomy" id="213953"/>
    <lineage>
        <taxon>Eukaryota</taxon>
        <taxon>Metazoa</taxon>
        <taxon>Ecdysozoa</taxon>
        <taxon>Arthropoda</taxon>
        <taxon>Hexapoda</taxon>
        <taxon>Insecta</taxon>
        <taxon>Pterygota</taxon>
        <taxon>Neoptera</taxon>
        <taxon>Endopterygota</taxon>
        <taxon>Lepidoptera</taxon>
        <taxon>Glossata</taxon>
        <taxon>Ditrysia</taxon>
        <taxon>Papilionoidea</taxon>
        <taxon>Papilionidae</taxon>
        <taxon>Parnassiinae</taxon>
        <taxon>Parnassini</taxon>
        <taxon>Parnassius</taxon>
        <taxon>Driopa</taxon>
    </lineage>
</organism>
<keyword evidence="5" id="KW-0539">Nucleus</keyword>
<evidence type="ECO:0008006" key="8">
    <source>
        <dbReference type="Google" id="ProtNLM"/>
    </source>
</evidence>
<evidence type="ECO:0000256" key="4">
    <source>
        <dbReference type="ARBA" id="ARBA00022833"/>
    </source>
</evidence>
<keyword evidence="7" id="KW-1185">Reference proteome</keyword>
<protein>
    <recommendedName>
        <fullName evidence="8">Transposase</fullName>
    </recommendedName>
</protein>
<dbReference type="SUPFAM" id="SSF53098">
    <property type="entry name" value="Ribonuclease H-like"/>
    <property type="match status" value="1"/>
</dbReference>
<dbReference type="AlphaFoldDB" id="A0AAV1LBD9"/>
<dbReference type="GO" id="GO:0005634">
    <property type="term" value="C:nucleus"/>
    <property type="evidence" value="ECO:0007669"/>
    <property type="project" value="UniProtKB-SubCell"/>
</dbReference>
<keyword evidence="4" id="KW-0862">Zinc</keyword>
<name>A0AAV1LBD9_9NEOP</name>
<comment type="subcellular location">
    <subcellularLocation>
        <location evidence="1">Nucleus</location>
    </subcellularLocation>
</comment>
<evidence type="ECO:0000256" key="3">
    <source>
        <dbReference type="ARBA" id="ARBA00022771"/>
    </source>
</evidence>
<dbReference type="PANTHER" id="PTHR46481">
    <property type="entry name" value="ZINC FINGER BED DOMAIN-CONTAINING PROTEIN 4"/>
    <property type="match status" value="1"/>
</dbReference>
<dbReference type="PANTHER" id="PTHR46481:SF10">
    <property type="entry name" value="ZINC FINGER BED DOMAIN-CONTAINING PROTEIN 39"/>
    <property type="match status" value="1"/>
</dbReference>
<keyword evidence="3" id="KW-0863">Zinc-finger</keyword>
<dbReference type="EMBL" id="CAVLGL010000087">
    <property type="protein sequence ID" value="CAK1591664.1"/>
    <property type="molecule type" value="Genomic_DNA"/>
</dbReference>
<dbReference type="Proteomes" id="UP001314205">
    <property type="component" value="Unassembled WGS sequence"/>
</dbReference>
<dbReference type="GO" id="GO:0008270">
    <property type="term" value="F:zinc ion binding"/>
    <property type="evidence" value="ECO:0007669"/>
    <property type="project" value="UniProtKB-KW"/>
</dbReference>
<comment type="caution">
    <text evidence="6">The sequence shown here is derived from an EMBL/GenBank/DDBJ whole genome shotgun (WGS) entry which is preliminary data.</text>
</comment>
<reference evidence="6 7" key="1">
    <citation type="submission" date="2023-11" db="EMBL/GenBank/DDBJ databases">
        <authorList>
            <person name="Hedman E."/>
            <person name="Englund M."/>
            <person name="Stromberg M."/>
            <person name="Nyberg Akerstrom W."/>
            <person name="Nylinder S."/>
            <person name="Jareborg N."/>
            <person name="Kallberg Y."/>
            <person name="Kronander E."/>
        </authorList>
    </citation>
    <scope>NUCLEOTIDE SEQUENCE [LARGE SCALE GENOMIC DNA]</scope>
</reference>
<keyword evidence="2" id="KW-0479">Metal-binding</keyword>
<evidence type="ECO:0000313" key="7">
    <source>
        <dbReference type="Proteomes" id="UP001314205"/>
    </source>
</evidence>
<dbReference type="InterPro" id="IPR012337">
    <property type="entry name" value="RNaseH-like_sf"/>
</dbReference>
<evidence type="ECO:0000313" key="6">
    <source>
        <dbReference type="EMBL" id="CAK1591664.1"/>
    </source>
</evidence>
<evidence type="ECO:0000256" key="2">
    <source>
        <dbReference type="ARBA" id="ARBA00022723"/>
    </source>
</evidence>
<gene>
    <name evidence="6" type="ORF">PARMNEM_LOCUS11850</name>
</gene>
<evidence type="ECO:0000256" key="5">
    <source>
        <dbReference type="ARBA" id="ARBA00023242"/>
    </source>
</evidence>
<dbReference type="InterPro" id="IPR052035">
    <property type="entry name" value="ZnF_BED_domain_contain"/>
</dbReference>
<proteinExistence type="predicted"/>
<evidence type="ECO:0000256" key="1">
    <source>
        <dbReference type="ARBA" id="ARBA00004123"/>
    </source>
</evidence>